<dbReference type="InterPro" id="IPR052891">
    <property type="entry name" value="DNA-3mA_glycosylase"/>
</dbReference>
<comment type="caution">
    <text evidence="1">The sequence shown here is derived from an EMBL/GenBank/DDBJ whole genome shotgun (WGS) entry which is preliminary data.</text>
</comment>
<dbReference type="Pfam" id="PF03352">
    <property type="entry name" value="Adenine_glyco"/>
    <property type="match status" value="1"/>
</dbReference>
<dbReference type="Proteomes" id="UP001589855">
    <property type="component" value="Unassembled WGS sequence"/>
</dbReference>
<sequence>MITNWFDDDPIFNRHYPLDPPYRAYFDYEWGIPTHNDAQIFEMLSLSGFSAGLNWHSVLNKRTAFRQAFYQWSLPRIAEMTPADVERLCQNPAIIRNPRKIQAVIHNANLTLELCAAYGSFDHYLWQQLDDQQLILEIAHYRDLPRQTETGNRLAKTLRAAGFQFTGPVTLNAWLVTTGFITARPDSAGLRPTTKKKLSRT</sequence>
<dbReference type="PANTHER" id="PTHR30037">
    <property type="entry name" value="DNA-3-METHYLADENINE GLYCOSYLASE 1"/>
    <property type="match status" value="1"/>
</dbReference>
<keyword evidence="2" id="KW-1185">Reference proteome</keyword>
<reference evidence="1 2" key="1">
    <citation type="submission" date="2024-09" db="EMBL/GenBank/DDBJ databases">
        <authorList>
            <person name="Sun Q."/>
            <person name="Mori K."/>
        </authorList>
    </citation>
    <scope>NUCLEOTIDE SEQUENCE [LARGE SCALE GENOMIC DNA]</scope>
    <source>
        <strain evidence="1 2">TBRC 4575</strain>
    </source>
</reference>
<gene>
    <name evidence="1" type="ORF">ACFFGS_08795</name>
</gene>
<dbReference type="EMBL" id="JBHLUK010000068">
    <property type="protein sequence ID" value="MFC0424213.1"/>
    <property type="molecule type" value="Genomic_DNA"/>
</dbReference>
<dbReference type="Gene3D" id="1.10.340.30">
    <property type="entry name" value="Hypothetical protein, domain 2"/>
    <property type="match status" value="1"/>
</dbReference>
<dbReference type="PANTHER" id="PTHR30037:SF4">
    <property type="entry name" value="DNA-3-METHYLADENINE GLYCOSYLASE I"/>
    <property type="match status" value="1"/>
</dbReference>
<name>A0ABV6K417_9LACO</name>
<dbReference type="RefSeq" id="WP_137645209.1">
    <property type="nucleotide sequence ID" value="NZ_BAABRM010000014.1"/>
</dbReference>
<proteinExistence type="predicted"/>
<dbReference type="SUPFAM" id="SSF48150">
    <property type="entry name" value="DNA-glycosylase"/>
    <property type="match status" value="1"/>
</dbReference>
<accession>A0ABV6K417</accession>
<protein>
    <submittedName>
        <fullName evidence="1">DNA-3-methyladenine glycosylase I</fullName>
    </submittedName>
</protein>
<evidence type="ECO:0000313" key="2">
    <source>
        <dbReference type="Proteomes" id="UP001589855"/>
    </source>
</evidence>
<dbReference type="InterPro" id="IPR011257">
    <property type="entry name" value="DNA_glycosylase"/>
</dbReference>
<evidence type="ECO:0000313" key="1">
    <source>
        <dbReference type="EMBL" id="MFC0424213.1"/>
    </source>
</evidence>
<organism evidence="1 2">
    <name type="scientific">Lactiplantibacillus plajomi</name>
    <dbReference type="NCBI Taxonomy" id="1457217"/>
    <lineage>
        <taxon>Bacteria</taxon>
        <taxon>Bacillati</taxon>
        <taxon>Bacillota</taxon>
        <taxon>Bacilli</taxon>
        <taxon>Lactobacillales</taxon>
        <taxon>Lactobacillaceae</taxon>
        <taxon>Lactiplantibacillus</taxon>
    </lineage>
</organism>
<dbReference type="InterPro" id="IPR005019">
    <property type="entry name" value="Adenine_glyco"/>
</dbReference>